<dbReference type="AlphaFoldDB" id="A0A0D0TZY3"/>
<sequence length="66" mass="7250">MMGMMGMMNLSPNFGSEYQFQASSTFSPPTSTIPTAREDNETLRYGNLPPMSPPNDRSDNFAAIKA</sequence>
<evidence type="ECO:0000256" key="1">
    <source>
        <dbReference type="SAM" id="MobiDB-lite"/>
    </source>
</evidence>
<feature type="region of interest" description="Disordered" evidence="1">
    <location>
        <begin position="20"/>
        <end position="66"/>
    </location>
</feature>
<gene>
    <name evidence="2" type="ORF">I313_02638</name>
</gene>
<keyword evidence="3" id="KW-1185">Reference proteome</keyword>
<dbReference type="Proteomes" id="UP000053392">
    <property type="component" value="Unassembled WGS sequence"/>
</dbReference>
<protein>
    <submittedName>
        <fullName evidence="2">Uncharacterized protein</fullName>
    </submittedName>
</protein>
<accession>A0A0D0TZY3</accession>
<evidence type="ECO:0000313" key="2">
    <source>
        <dbReference type="EMBL" id="KIR41508.1"/>
    </source>
</evidence>
<proteinExistence type="predicted"/>
<dbReference type="HOGENOM" id="CLU_190107_0_0_1"/>
<dbReference type="EMBL" id="KN847900">
    <property type="protein sequence ID" value="KIR41508.1"/>
    <property type="molecule type" value="Genomic_DNA"/>
</dbReference>
<organism evidence="2 3">
    <name type="scientific">Cryptococcus deuterogattii Ram5</name>
    <dbReference type="NCBI Taxonomy" id="1296110"/>
    <lineage>
        <taxon>Eukaryota</taxon>
        <taxon>Fungi</taxon>
        <taxon>Dikarya</taxon>
        <taxon>Basidiomycota</taxon>
        <taxon>Agaricomycotina</taxon>
        <taxon>Tremellomycetes</taxon>
        <taxon>Tremellales</taxon>
        <taxon>Cryptococcaceae</taxon>
        <taxon>Cryptococcus</taxon>
        <taxon>Cryptococcus gattii species complex</taxon>
    </lineage>
</organism>
<evidence type="ECO:0000313" key="3">
    <source>
        <dbReference type="Proteomes" id="UP000053392"/>
    </source>
</evidence>
<feature type="compositionally biased region" description="Low complexity" evidence="1">
    <location>
        <begin position="23"/>
        <end position="35"/>
    </location>
</feature>
<reference evidence="2 3" key="1">
    <citation type="submission" date="2015-01" db="EMBL/GenBank/DDBJ databases">
        <title>The Genome Sequence of Cryptococcus gattii Ram5.</title>
        <authorList>
            <consortium name="The Broad Institute Genomics Platform"/>
            <person name="Cuomo C."/>
            <person name="Litvintseva A."/>
            <person name="Chen Y."/>
            <person name="Heitman J."/>
            <person name="Sun S."/>
            <person name="Springer D."/>
            <person name="Dromer F."/>
            <person name="Young S."/>
            <person name="Zeng Q."/>
            <person name="Gargeya S."/>
            <person name="Abouelleil A."/>
            <person name="Alvarado L."/>
            <person name="Chapman S.B."/>
            <person name="Gainer-Dewar J."/>
            <person name="Goldberg J."/>
            <person name="Griggs A."/>
            <person name="Gujja S."/>
            <person name="Hansen M."/>
            <person name="Howarth C."/>
            <person name="Imamovic A."/>
            <person name="Larimer J."/>
            <person name="Murphy C."/>
            <person name="Naylor J."/>
            <person name="Pearson M."/>
            <person name="Priest M."/>
            <person name="Roberts A."/>
            <person name="Saif S."/>
            <person name="Shea T."/>
            <person name="Sykes S."/>
            <person name="Wortman J."/>
            <person name="Nusbaum C."/>
            <person name="Birren B."/>
        </authorList>
    </citation>
    <scope>NUCLEOTIDE SEQUENCE [LARGE SCALE GENOMIC DNA]</scope>
    <source>
        <strain evidence="2 3">Ram5</strain>
    </source>
</reference>
<name>A0A0D0TZY3_9TREE</name>